<gene>
    <name evidence="2" type="ORF">SNAT2548_LOCUS25209</name>
</gene>
<feature type="transmembrane region" description="Helical" evidence="1">
    <location>
        <begin position="321"/>
        <end position="340"/>
    </location>
</feature>
<proteinExistence type="predicted"/>
<dbReference type="AlphaFoldDB" id="A0A812RZD3"/>
<dbReference type="Proteomes" id="UP000604046">
    <property type="component" value="Unassembled WGS sequence"/>
</dbReference>
<feature type="transmembrane region" description="Helical" evidence="1">
    <location>
        <begin position="425"/>
        <end position="444"/>
    </location>
</feature>
<feature type="transmembrane region" description="Helical" evidence="1">
    <location>
        <begin position="274"/>
        <end position="294"/>
    </location>
</feature>
<keyword evidence="1" id="KW-0812">Transmembrane</keyword>
<name>A0A812RZD3_9DINO</name>
<accession>A0A812RZD3</accession>
<dbReference type="OrthoDB" id="10396216at2759"/>
<evidence type="ECO:0000256" key="1">
    <source>
        <dbReference type="SAM" id="Phobius"/>
    </source>
</evidence>
<evidence type="ECO:0000313" key="3">
    <source>
        <dbReference type="Proteomes" id="UP000604046"/>
    </source>
</evidence>
<dbReference type="EMBL" id="CAJNDS010002382">
    <property type="protein sequence ID" value="CAE7456652.1"/>
    <property type="molecule type" value="Genomic_DNA"/>
</dbReference>
<keyword evidence="1" id="KW-1133">Transmembrane helix</keyword>
<reference evidence="2" key="1">
    <citation type="submission" date="2021-02" db="EMBL/GenBank/DDBJ databases">
        <authorList>
            <person name="Dougan E. K."/>
            <person name="Rhodes N."/>
            <person name="Thang M."/>
            <person name="Chan C."/>
        </authorList>
    </citation>
    <scope>NUCLEOTIDE SEQUENCE</scope>
</reference>
<feature type="transmembrane region" description="Helical" evidence="1">
    <location>
        <begin position="213"/>
        <end position="236"/>
    </location>
</feature>
<feature type="transmembrane region" description="Helical" evidence="1">
    <location>
        <begin position="502"/>
        <end position="520"/>
    </location>
</feature>
<sequence>MASLDAEALVEALREALLGAIEKKLDIQQAELLAALEGTLKRGTLRLEEKDDIFASEAQVPANVMGRASSWLGGPEQRIRRRSREVKVPQEGPCEEAYRAVLPLPDDGSPDLPERDVPGLVPKVEAVSQPARLDGHAPTVHSVEVVSQTRLLDTDVREHCVGTGCSRSAFRDTGACGFLLRWGWLLRFTMWVLFLSELGLAILVHQYGHVHGVAWDFTVVSLLFYFMLAYGSVVLLTRALASEALHLVALKLQLHLDDVGRTELFRRERWKYSLAWLGFMACIVIGQSFEVWNIQRGVLDSTILRIEDLPIAKVCSQVNEAITVIAFAFVSAVILLSCYIQSVLLLATDGALDAWCCEVYDSQDFELGVKSWNRMQALLKCLSRELENSSVLLQAISGIGFVAYAGSAAHVALKDHFESLSVSMVGQAGVPAIFLLMIVMRLGAQAASLTEKCRVLPGFVNQIPGACIDLHRQYLVRFIVDTSAGFIVKGVTLTQGMFLKQLYLLATILSGMVGVLLRLYL</sequence>
<organism evidence="2 3">
    <name type="scientific">Symbiodinium natans</name>
    <dbReference type="NCBI Taxonomy" id="878477"/>
    <lineage>
        <taxon>Eukaryota</taxon>
        <taxon>Sar</taxon>
        <taxon>Alveolata</taxon>
        <taxon>Dinophyceae</taxon>
        <taxon>Suessiales</taxon>
        <taxon>Symbiodiniaceae</taxon>
        <taxon>Symbiodinium</taxon>
    </lineage>
</organism>
<protein>
    <submittedName>
        <fullName evidence="2">Uncharacterized protein</fullName>
    </submittedName>
</protein>
<feature type="transmembrane region" description="Helical" evidence="1">
    <location>
        <begin position="188"/>
        <end position="207"/>
    </location>
</feature>
<evidence type="ECO:0000313" key="2">
    <source>
        <dbReference type="EMBL" id="CAE7456652.1"/>
    </source>
</evidence>
<keyword evidence="1" id="KW-0472">Membrane</keyword>
<keyword evidence="3" id="KW-1185">Reference proteome</keyword>
<feature type="transmembrane region" description="Helical" evidence="1">
    <location>
        <begin position="391"/>
        <end position="413"/>
    </location>
</feature>
<comment type="caution">
    <text evidence="2">The sequence shown here is derived from an EMBL/GenBank/DDBJ whole genome shotgun (WGS) entry which is preliminary data.</text>
</comment>